<name>A0A8H5IN58_9HYPO</name>
<comment type="caution">
    <text evidence="1">The sequence shown here is derived from an EMBL/GenBank/DDBJ whole genome shotgun (WGS) entry which is preliminary data.</text>
</comment>
<dbReference type="AlphaFoldDB" id="A0A8H5IN58"/>
<evidence type="ECO:0000313" key="2">
    <source>
        <dbReference type="Proteomes" id="UP000574317"/>
    </source>
</evidence>
<dbReference type="SUPFAM" id="SSF55486">
    <property type="entry name" value="Metalloproteases ('zincins'), catalytic domain"/>
    <property type="match status" value="1"/>
</dbReference>
<organism evidence="1 2">
    <name type="scientific">Fusarium napiforme</name>
    <dbReference type="NCBI Taxonomy" id="42672"/>
    <lineage>
        <taxon>Eukaryota</taxon>
        <taxon>Fungi</taxon>
        <taxon>Dikarya</taxon>
        <taxon>Ascomycota</taxon>
        <taxon>Pezizomycotina</taxon>
        <taxon>Sordariomycetes</taxon>
        <taxon>Hypocreomycetidae</taxon>
        <taxon>Hypocreales</taxon>
        <taxon>Nectriaceae</taxon>
        <taxon>Fusarium</taxon>
        <taxon>Fusarium fujikuroi species complex</taxon>
    </lineage>
</organism>
<reference evidence="1 2" key="1">
    <citation type="submission" date="2020-05" db="EMBL/GenBank/DDBJ databases">
        <title>Identification and distribution of gene clusters putatively required for synthesis of sphingolipid metabolism inhibitors in phylogenetically diverse species of the filamentous fungus Fusarium.</title>
        <authorList>
            <person name="Kim H.-S."/>
            <person name="Busman M."/>
            <person name="Brown D.W."/>
            <person name="Divon H."/>
            <person name="Uhlig S."/>
            <person name="Proctor R.H."/>
        </authorList>
    </citation>
    <scope>NUCLEOTIDE SEQUENCE [LARGE SCALE GENOMIC DNA]</scope>
    <source>
        <strain evidence="1 2">NRRL 25196</strain>
    </source>
</reference>
<dbReference type="EMBL" id="JAAOAO010000481">
    <property type="protein sequence ID" value="KAF5539771.1"/>
    <property type="molecule type" value="Genomic_DNA"/>
</dbReference>
<dbReference type="Proteomes" id="UP000574317">
    <property type="component" value="Unassembled WGS sequence"/>
</dbReference>
<dbReference type="GO" id="GO:0008237">
    <property type="term" value="F:metallopeptidase activity"/>
    <property type="evidence" value="ECO:0007669"/>
    <property type="project" value="InterPro"/>
</dbReference>
<sequence length="278" mass="30384">MAEITANSASEPSTKESTIDQIVSVVGEHVLDTVPPTLAPDIQPSIPIPPSNPADDNFIPCCITESPIPKALRSTNDKNVGAIMLGFKHACPRWAPGSVIKWVAMKEGFKTPADADYAAQHLNMACQKWNELSIGVTFEWVTSLADATFALWHGGSQGYALASAFFPNPNDLSNLLVYNPAFSMPKWKANMWKIFMHELGHVLGLRHEFALDISPDTGKTREGFTAVQLGDRNDNSVMTYGSQPPEIQQSDVESTRAFYALQDGDMIGSTPVQDYLPM</sequence>
<evidence type="ECO:0000313" key="1">
    <source>
        <dbReference type="EMBL" id="KAF5539771.1"/>
    </source>
</evidence>
<keyword evidence="2" id="KW-1185">Reference proteome</keyword>
<gene>
    <name evidence="1" type="ORF">FNAPI_10706</name>
</gene>
<dbReference type="Pfam" id="PF13688">
    <property type="entry name" value="Reprolysin_5"/>
    <property type="match status" value="1"/>
</dbReference>
<protein>
    <submittedName>
        <fullName evidence="1">Zincin</fullName>
    </submittedName>
</protein>
<proteinExistence type="predicted"/>
<dbReference type="InterPro" id="IPR024079">
    <property type="entry name" value="MetalloPept_cat_dom_sf"/>
</dbReference>
<dbReference type="Gene3D" id="3.40.390.10">
    <property type="entry name" value="Collagenase (Catalytic Domain)"/>
    <property type="match status" value="1"/>
</dbReference>
<accession>A0A8H5IN58</accession>